<evidence type="ECO:0000256" key="2">
    <source>
        <dbReference type="ARBA" id="ARBA00006148"/>
    </source>
</evidence>
<dbReference type="InterPro" id="IPR036458">
    <property type="entry name" value="Na:dicarbo_symporter_sf"/>
</dbReference>
<keyword evidence="4 7" id="KW-0812">Transmembrane</keyword>
<dbReference type="OrthoDB" id="5877963at2759"/>
<keyword evidence="9" id="KW-1185">Reference proteome</keyword>
<accession>A0A0D8XCB9</accession>
<dbReference type="Proteomes" id="UP000053766">
    <property type="component" value="Unassembled WGS sequence"/>
</dbReference>
<evidence type="ECO:0000256" key="6">
    <source>
        <dbReference type="ARBA" id="ARBA00023136"/>
    </source>
</evidence>
<feature type="transmembrane region" description="Helical" evidence="7">
    <location>
        <begin position="54"/>
        <end position="73"/>
    </location>
</feature>
<keyword evidence="3 7" id="KW-0813">Transport</keyword>
<feature type="transmembrane region" description="Helical" evidence="7">
    <location>
        <begin position="94"/>
        <end position="112"/>
    </location>
</feature>
<comment type="subcellular location">
    <subcellularLocation>
        <location evidence="1 7">Membrane</location>
        <topology evidence="1 7">Multi-pass membrane protein</topology>
    </subcellularLocation>
</comment>
<evidence type="ECO:0000313" key="9">
    <source>
        <dbReference type="Proteomes" id="UP000053766"/>
    </source>
</evidence>
<comment type="caution">
    <text evidence="7">Lacks conserved residue(s) required for the propagation of feature annotation.</text>
</comment>
<evidence type="ECO:0000256" key="7">
    <source>
        <dbReference type="RuleBase" id="RU361216"/>
    </source>
</evidence>
<evidence type="ECO:0000256" key="4">
    <source>
        <dbReference type="ARBA" id="ARBA00022692"/>
    </source>
</evidence>
<evidence type="ECO:0000256" key="5">
    <source>
        <dbReference type="ARBA" id="ARBA00022989"/>
    </source>
</evidence>
<proteinExistence type="inferred from homology"/>
<keyword evidence="5 7" id="KW-1133">Transmembrane helix</keyword>
<dbReference type="AlphaFoldDB" id="A0A0D8XCB9"/>
<dbReference type="Gene3D" id="1.10.3860.10">
    <property type="entry name" value="Sodium:dicarboxylate symporter"/>
    <property type="match status" value="2"/>
</dbReference>
<dbReference type="GO" id="GO:0015175">
    <property type="term" value="F:neutral L-amino acid transmembrane transporter activity"/>
    <property type="evidence" value="ECO:0007669"/>
    <property type="project" value="TreeGrafter"/>
</dbReference>
<evidence type="ECO:0000256" key="1">
    <source>
        <dbReference type="ARBA" id="ARBA00004141"/>
    </source>
</evidence>
<organism evidence="8 9">
    <name type="scientific">Dictyocaulus viviparus</name>
    <name type="common">Bovine lungworm</name>
    <dbReference type="NCBI Taxonomy" id="29172"/>
    <lineage>
        <taxon>Eukaryota</taxon>
        <taxon>Metazoa</taxon>
        <taxon>Ecdysozoa</taxon>
        <taxon>Nematoda</taxon>
        <taxon>Chromadorea</taxon>
        <taxon>Rhabditida</taxon>
        <taxon>Rhabditina</taxon>
        <taxon>Rhabditomorpha</taxon>
        <taxon>Strongyloidea</taxon>
        <taxon>Metastrongylidae</taxon>
        <taxon>Dictyocaulus</taxon>
    </lineage>
</organism>
<comment type="similarity">
    <text evidence="2 7">Belongs to the dicarboxylate/amino acid:cation symporter (DAACS) (TC 2.A.23) family.</text>
</comment>
<dbReference type="PRINTS" id="PR00173">
    <property type="entry name" value="EDTRNSPORT"/>
</dbReference>
<dbReference type="PANTHER" id="PTHR11958:SF63">
    <property type="entry name" value="AMINO ACID TRANSPORTER"/>
    <property type="match status" value="1"/>
</dbReference>
<evidence type="ECO:0000313" key="8">
    <source>
        <dbReference type="EMBL" id="KJH41294.1"/>
    </source>
</evidence>
<dbReference type="GO" id="GO:0015501">
    <property type="term" value="F:glutamate:sodium symporter activity"/>
    <property type="evidence" value="ECO:0007669"/>
    <property type="project" value="TreeGrafter"/>
</dbReference>
<feature type="transmembrane region" description="Helical" evidence="7">
    <location>
        <begin position="12"/>
        <end position="34"/>
    </location>
</feature>
<reference evidence="9" key="2">
    <citation type="journal article" date="2016" name="Sci. Rep.">
        <title>Dictyocaulus viviparus genome, variome and transcriptome elucidate lungworm biology and support future intervention.</title>
        <authorList>
            <person name="McNulty S.N."/>
            <person name="Strube C."/>
            <person name="Rosa B.A."/>
            <person name="Martin J.C."/>
            <person name="Tyagi R."/>
            <person name="Choi Y.J."/>
            <person name="Wang Q."/>
            <person name="Hallsworth Pepin K."/>
            <person name="Zhang X."/>
            <person name="Ozersky P."/>
            <person name="Wilson R.K."/>
            <person name="Sternberg P.W."/>
            <person name="Gasser R.B."/>
            <person name="Mitreva M."/>
        </authorList>
    </citation>
    <scope>NUCLEOTIDE SEQUENCE [LARGE SCALE GENOMIC DNA]</scope>
    <source>
        <strain evidence="9">HannoverDv2000</strain>
    </source>
</reference>
<evidence type="ECO:0000256" key="3">
    <source>
        <dbReference type="ARBA" id="ARBA00022448"/>
    </source>
</evidence>
<dbReference type="InterPro" id="IPR001991">
    <property type="entry name" value="Na-dicarboxylate_symporter"/>
</dbReference>
<keyword evidence="7" id="KW-0769">Symport</keyword>
<reference evidence="8 9" key="1">
    <citation type="submission" date="2013-11" db="EMBL/GenBank/DDBJ databases">
        <title>Draft genome of the bovine lungworm Dictyocaulus viviparus.</title>
        <authorList>
            <person name="Mitreva M."/>
        </authorList>
    </citation>
    <scope>NUCLEOTIDE SEQUENCE [LARGE SCALE GENOMIC DNA]</scope>
    <source>
        <strain evidence="8 9">HannoverDv2000</strain>
    </source>
</reference>
<dbReference type="STRING" id="29172.A0A0D8XCB9"/>
<dbReference type="EMBL" id="KN716856">
    <property type="protein sequence ID" value="KJH41294.1"/>
    <property type="molecule type" value="Genomic_DNA"/>
</dbReference>
<gene>
    <name evidence="8" type="ORF">DICVIV_12734</name>
</gene>
<dbReference type="GO" id="GO:0005313">
    <property type="term" value="F:L-glutamate transmembrane transporter activity"/>
    <property type="evidence" value="ECO:0007669"/>
    <property type="project" value="TreeGrafter"/>
</dbReference>
<dbReference type="InterPro" id="IPR050746">
    <property type="entry name" value="DAACS"/>
</dbReference>
<name>A0A0D8XCB9_DICVI</name>
<dbReference type="Pfam" id="PF00375">
    <property type="entry name" value="SDF"/>
    <property type="match status" value="1"/>
</dbReference>
<dbReference type="SUPFAM" id="SSF118215">
    <property type="entry name" value="Proton glutamate symport protein"/>
    <property type="match status" value="1"/>
</dbReference>
<sequence length="296" mass="33539">MKKAETRFLQNLLLILTITSVVFGVIAGGLLRYLQLSSNVIKLIKLPGDLFMNMLKATILPLIVASLISAKYRDSIKGLSQLDGQTSGKIGRRAVLYYILTTAHAVLVRIFFNIRFFFYLKSAYGCTISIIKIRNFIQQIVFFHQIEIKLGIAVVMLLHPGDPQIKFRRLTTDDKVAVNVTTIDKFLDLIRNLVPENIIRSTFQQQQTVYVTVNTSSGQTSTTKIEYTDGMNVLGELLSSKKLIISSYAKQHFNVIKQSLIMHVVSTSIHDEGQFYFFIFEVLIIIDFELTTEVNS</sequence>
<keyword evidence="6 7" id="KW-0472">Membrane</keyword>
<dbReference type="PANTHER" id="PTHR11958">
    <property type="entry name" value="SODIUM/DICARBOXYLATE SYMPORTER-RELATED"/>
    <property type="match status" value="1"/>
</dbReference>
<protein>
    <recommendedName>
        <fullName evidence="7">Amino acid transporter</fullName>
    </recommendedName>
</protein>
<dbReference type="GO" id="GO:0005886">
    <property type="term" value="C:plasma membrane"/>
    <property type="evidence" value="ECO:0007669"/>
    <property type="project" value="TreeGrafter"/>
</dbReference>